<comment type="caution">
    <text evidence="1">The sequence shown here is derived from an EMBL/GenBank/DDBJ whole genome shotgun (WGS) entry which is preliminary data.</text>
</comment>
<evidence type="ECO:0000313" key="2">
    <source>
        <dbReference type="Proteomes" id="UP000641932"/>
    </source>
</evidence>
<evidence type="ECO:0000313" key="1">
    <source>
        <dbReference type="EMBL" id="GGO98382.1"/>
    </source>
</evidence>
<keyword evidence="2" id="KW-1185">Reference proteome</keyword>
<accession>A0A918E269</accession>
<sequence length="159" mass="16877">MSGEITPGQVVSGEIVPRESYVPAVPASDGDLPSIPDSNLGFLSLGLAVAALAAQALRLKEKVWALQALFRRNTDKASNMSEMCDAAEVEPQFTALIMEGATSLREVAEASGDMVNAADEMQMDAQGFNDAHQGEYGGIYEVVQSMGVQQPKPGFNEVK</sequence>
<gene>
    <name evidence="1" type="primary">traB</name>
    <name evidence="1" type="ORF">GCM10012280_62420</name>
</gene>
<organism evidence="1 2">
    <name type="scientific">Wenjunlia tyrosinilytica</name>
    <dbReference type="NCBI Taxonomy" id="1544741"/>
    <lineage>
        <taxon>Bacteria</taxon>
        <taxon>Bacillati</taxon>
        <taxon>Actinomycetota</taxon>
        <taxon>Actinomycetes</taxon>
        <taxon>Kitasatosporales</taxon>
        <taxon>Streptomycetaceae</taxon>
        <taxon>Wenjunlia</taxon>
    </lineage>
</organism>
<reference evidence="1" key="1">
    <citation type="journal article" date="2014" name="Int. J. Syst. Evol. Microbiol.">
        <title>Complete genome sequence of Corynebacterium casei LMG S-19264T (=DSM 44701T), isolated from a smear-ripened cheese.</title>
        <authorList>
            <consortium name="US DOE Joint Genome Institute (JGI-PGF)"/>
            <person name="Walter F."/>
            <person name="Albersmeier A."/>
            <person name="Kalinowski J."/>
            <person name="Ruckert C."/>
        </authorList>
    </citation>
    <scope>NUCLEOTIDE SEQUENCE</scope>
    <source>
        <strain evidence="1">CGMCC 4.7201</strain>
    </source>
</reference>
<dbReference type="EMBL" id="BMMS01000037">
    <property type="protein sequence ID" value="GGO98382.1"/>
    <property type="molecule type" value="Genomic_DNA"/>
</dbReference>
<dbReference type="Proteomes" id="UP000641932">
    <property type="component" value="Unassembled WGS sequence"/>
</dbReference>
<protein>
    <submittedName>
        <fullName evidence="1">Plasmid transfer protein TraB</fullName>
    </submittedName>
</protein>
<proteinExistence type="predicted"/>
<reference evidence="1" key="2">
    <citation type="submission" date="2020-09" db="EMBL/GenBank/DDBJ databases">
        <authorList>
            <person name="Sun Q."/>
            <person name="Zhou Y."/>
        </authorList>
    </citation>
    <scope>NUCLEOTIDE SEQUENCE</scope>
    <source>
        <strain evidence="1">CGMCC 4.7201</strain>
    </source>
</reference>
<dbReference type="RefSeq" id="WP_189135196.1">
    <property type="nucleotide sequence ID" value="NZ_BMMS01000037.1"/>
</dbReference>
<name>A0A918E269_9ACTN</name>
<dbReference type="AlphaFoldDB" id="A0A918E269"/>